<dbReference type="PROSITE" id="PS51450">
    <property type="entry name" value="LRR"/>
    <property type="match status" value="1"/>
</dbReference>
<evidence type="ECO:0000256" key="2">
    <source>
        <dbReference type="ARBA" id="ARBA00022737"/>
    </source>
</evidence>
<evidence type="ECO:0000313" key="4">
    <source>
        <dbReference type="EMBL" id="KAJ3840769.1"/>
    </source>
</evidence>
<dbReference type="Pfam" id="PF13855">
    <property type="entry name" value="LRR_8"/>
    <property type="match status" value="1"/>
</dbReference>
<organism evidence="4 5">
    <name type="scientific">Lentinula raphanica</name>
    <dbReference type="NCBI Taxonomy" id="153919"/>
    <lineage>
        <taxon>Eukaryota</taxon>
        <taxon>Fungi</taxon>
        <taxon>Dikarya</taxon>
        <taxon>Basidiomycota</taxon>
        <taxon>Agaricomycotina</taxon>
        <taxon>Agaricomycetes</taxon>
        <taxon>Agaricomycetidae</taxon>
        <taxon>Agaricales</taxon>
        <taxon>Marasmiineae</taxon>
        <taxon>Omphalotaceae</taxon>
        <taxon>Lentinula</taxon>
    </lineage>
</organism>
<accession>A0AA38PD92</accession>
<proteinExistence type="predicted"/>
<dbReference type="Proteomes" id="UP001163846">
    <property type="component" value="Unassembled WGS sequence"/>
</dbReference>
<evidence type="ECO:0008006" key="6">
    <source>
        <dbReference type="Google" id="ProtNLM"/>
    </source>
</evidence>
<evidence type="ECO:0000256" key="1">
    <source>
        <dbReference type="ARBA" id="ARBA00022614"/>
    </source>
</evidence>
<sequence length="364" mass="40076">MGRTPSTRVISGVPREQMTLLLADNRLSRLPPQFFHLNRLTVLSLRSNNLTFLPPQISLLTSLKELNVASNKLKYLPSEMMDMCLSKLSVQPNPFIPLPPAEATLQRAISRSRSRTQSKSGLFTTPPIKVISPVKTIDQGVPSLVELCLRMSTTVTTNNAPTRSFSSNSPLFSTHSPLKTTPDADLASQREVDLVYDLPPNITLPPLIKSRFHYAKPGIINNCSTDGLPVSDSDDITGVGFCPSPHHKQEGEELNRTLFYQHVEERFTWENVIAGVGSLGEIPVRWRGCRRGCLDFLDQAKPKNTSSLLSSSGVDSSTPTTGSDFASITSAYTGDPNTDLELEEIVKPMNLTQTSFTEEDFGDE</sequence>
<dbReference type="EMBL" id="MU806065">
    <property type="protein sequence ID" value="KAJ3840769.1"/>
    <property type="molecule type" value="Genomic_DNA"/>
</dbReference>
<feature type="compositionally biased region" description="Low complexity" evidence="3">
    <location>
        <begin position="305"/>
        <end position="324"/>
    </location>
</feature>
<dbReference type="InterPro" id="IPR001611">
    <property type="entry name" value="Leu-rich_rpt"/>
</dbReference>
<dbReference type="Gene3D" id="3.80.10.10">
    <property type="entry name" value="Ribonuclease Inhibitor"/>
    <property type="match status" value="1"/>
</dbReference>
<dbReference type="SUPFAM" id="SSF52075">
    <property type="entry name" value="Outer arm dynein light chain 1"/>
    <property type="match status" value="1"/>
</dbReference>
<protein>
    <recommendedName>
        <fullName evidence="6">L domain-like protein</fullName>
    </recommendedName>
</protein>
<dbReference type="InterPro" id="IPR032675">
    <property type="entry name" value="LRR_dom_sf"/>
</dbReference>
<dbReference type="PANTHER" id="PTHR45752">
    <property type="entry name" value="LEUCINE-RICH REPEAT-CONTAINING"/>
    <property type="match status" value="1"/>
</dbReference>
<keyword evidence="2" id="KW-0677">Repeat</keyword>
<keyword evidence="5" id="KW-1185">Reference proteome</keyword>
<dbReference type="PANTHER" id="PTHR45752:SF21">
    <property type="entry name" value="LEUCINE-RICH REPEAT-CONTAINING PROTEIN 63"/>
    <property type="match status" value="1"/>
</dbReference>
<comment type="caution">
    <text evidence="4">The sequence shown here is derived from an EMBL/GenBank/DDBJ whole genome shotgun (WGS) entry which is preliminary data.</text>
</comment>
<evidence type="ECO:0000313" key="5">
    <source>
        <dbReference type="Proteomes" id="UP001163846"/>
    </source>
</evidence>
<name>A0AA38PD92_9AGAR</name>
<dbReference type="InterPro" id="IPR050715">
    <property type="entry name" value="LRR-SigEffector_domain"/>
</dbReference>
<gene>
    <name evidence="4" type="ORF">F5878DRAFT_533042</name>
</gene>
<feature type="region of interest" description="Disordered" evidence="3">
    <location>
        <begin position="304"/>
        <end position="327"/>
    </location>
</feature>
<evidence type="ECO:0000256" key="3">
    <source>
        <dbReference type="SAM" id="MobiDB-lite"/>
    </source>
</evidence>
<dbReference type="AlphaFoldDB" id="A0AA38PD92"/>
<dbReference type="SMART" id="SM00369">
    <property type="entry name" value="LRR_TYP"/>
    <property type="match status" value="2"/>
</dbReference>
<keyword evidence="1" id="KW-0433">Leucine-rich repeat</keyword>
<reference evidence="4" key="1">
    <citation type="submission" date="2022-08" db="EMBL/GenBank/DDBJ databases">
        <authorList>
            <consortium name="DOE Joint Genome Institute"/>
            <person name="Min B."/>
            <person name="Riley R."/>
            <person name="Sierra-Patev S."/>
            <person name="Naranjo-Ortiz M."/>
            <person name="Looney B."/>
            <person name="Konkel Z."/>
            <person name="Slot J.C."/>
            <person name="Sakamoto Y."/>
            <person name="Steenwyk J.L."/>
            <person name="Rokas A."/>
            <person name="Carro J."/>
            <person name="Camarero S."/>
            <person name="Ferreira P."/>
            <person name="Molpeceres G."/>
            <person name="Ruiz-Duenas F.J."/>
            <person name="Serrano A."/>
            <person name="Henrissat B."/>
            <person name="Drula E."/>
            <person name="Hughes K.W."/>
            <person name="Mata J.L."/>
            <person name="Ishikawa N.K."/>
            <person name="Vargas-Isla R."/>
            <person name="Ushijima S."/>
            <person name="Smith C.A."/>
            <person name="Ahrendt S."/>
            <person name="Andreopoulos W."/>
            <person name="He G."/>
            <person name="Labutti K."/>
            <person name="Lipzen A."/>
            <person name="Ng V."/>
            <person name="Sandor L."/>
            <person name="Barry K."/>
            <person name="Martinez A.T."/>
            <person name="Xiao Y."/>
            <person name="Gibbons J.G."/>
            <person name="Terashima K."/>
            <person name="Hibbett D.S."/>
            <person name="Grigoriev I.V."/>
        </authorList>
    </citation>
    <scope>NUCLEOTIDE SEQUENCE</scope>
    <source>
        <strain evidence="4">TFB9207</strain>
    </source>
</reference>
<dbReference type="InterPro" id="IPR003591">
    <property type="entry name" value="Leu-rich_rpt_typical-subtyp"/>
</dbReference>